<dbReference type="InterPro" id="IPR008767">
    <property type="entry name" value="Phage_SPP1_head-tail_adaptor"/>
</dbReference>
<accession>A0A4R8F5S8</accession>
<proteinExistence type="predicted"/>
<comment type="caution">
    <text evidence="1">The sequence shown here is derived from an EMBL/GenBank/DDBJ whole genome shotgun (WGS) entry which is preliminary data.</text>
</comment>
<reference evidence="1 2" key="1">
    <citation type="submission" date="2019-03" db="EMBL/GenBank/DDBJ databases">
        <title>Genomic Encyclopedia of Type Strains, Phase IV (KMG-IV): sequencing the most valuable type-strain genomes for metagenomic binning, comparative biology and taxonomic classification.</title>
        <authorList>
            <person name="Goeker M."/>
        </authorList>
    </citation>
    <scope>NUCLEOTIDE SEQUENCE [LARGE SCALE GENOMIC DNA]</scope>
    <source>
        <strain evidence="1 2">JA181</strain>
    </source>
</reference>
<dbReference type="AlphaFoldDB" id="A0A4R8F5S8"/>
<dbReference type="Pfam" id="PF05521">
    <property type="entry name" value="Phage_HCP"/>
    <property type="match status" value="1"/>
</dbReference>
<dbReference type="RefSeq" id="WP_134079718.1">
    <property type="nucleotide sequence ID" value="NZ_SOEB01000052.1"/>
</dbReference>
<evidence type="ECO:0000313" key="2">
    <source>
        <dbReference type="Proteomes" id="UP000295484"/>
    </source>
</evidence>
<name>A0A4R8F5S8_9RHOB</name>
<dbReference type="Proteomes" id="UP000295484">
    <property type="component" value="Unassembled WGS sequence"/>
</dbReference>
<dbReference type="Gene3D" id="2.40.10.270">
    <property type="entry name" value="Bacteriophage SPP1 head-tail adaptor protein"/>
    <property type="match status" value="1"/>
</dbReference>
<evidence type="ECO:0000313" key="1">
    <source>
        <dbReference type="EMBL" id="TDX20844.1"/>
    </source>
</evidence>
<dbReference type="InterPro" id="IPR038666">
    <property type="entry name" value="SSP1_head-tail_sf"/>
</dbReference>
<sequence>MSPLLDRRVTFERQGAGRNALNEPTGAWAGIATLWAARTDLTETERAAAGQIGAVRAARFTLRRTALAEGLTRTLGPADRLRAEGLIWNITGVTERGPWIDVSAVSTGRKEEA</sequence>
<organism evidence="1 2">
    <name type="scientific">Rhodovulum visakhapatnamense</name>
    <dbReference type="NCBI Taxonomy" id="364297"/>
    <lineage>
        <taxon>Bacteria</taxon>
        <taxon>Pseudomonadati</taxon>
        <taxon>Pseudomonadota</taxon>
        <taxon>Alphaproteobacteria</taxon>
        <taxon>Rhodobacterales</taxon>
        <taxon>Paracoccaceae</taxon>
        <taxon>Rhodovulum</taxon>
    </lineage>
</organism>
<gene>
    <name evidence="1" type="ORF">EV657_1524</name>
</gene>
<dbReference type="EMBL" id="SOEB01000052">
    <property type="protein sequence ID" value="TDX20844.1"/>
    <property type="molecule type" value="Genomic_DNA"/>
</dbReference>
<protein>
    <submittedName>
        <fullName evidence="1">Head-tail adaptor</fullName>
    </submittedName>
</protein>